<name>A0ABX7B4W5_9PROT</name>
<dbReference type="SUPFAM" id="SSF52833">
    <property type="entry name" value="Thioredoxin-like"/>
    <property type="match status" value="1"/>
</dbReference>
<dbReference type="PANTHER" id="PTHR42852:SF6">
    <property type="entry name" value="THIOL:DISULFIDE INTERCHANGE PROTEIN DSBE"/>
    <property type="match status" value="1"/>
</dbReference>
<protein>
    <submittedName>
        <fullName evidence="7">DsbE family thiol:disulfide interchange protein</fullName>
    </submittedName>
</protein>
<dbReference type="PROSITE" id="PS00194">
    <property type="entry name" value="THIOREDOXIN_1"/>
    <property type="match status" value="1"/>
</dbReference>
<evidence type="ECO:0000256" key="3">
    <source>
        <dbReference type="ARBA" id="ARBA00022748"/>
    </source>
</evidence>
<evidence type="ECO:0000256" key="1">
    <source>
        <dbReference type="ARBA" id="ARBA00004196"/>
    </source>
</evidence>
<dbReference type="Proteomes" id="UP000595197">
    <property type="component" value="Chromosome"/>
</dbReference>
<comment type="subcellular location">
    <subcellularLocation>
        <location evidence="1">Cell envelope</location>
    </subcellularLocation>
</comment>
<evidence type="ECO:0000256" key="5">
    <source>
        <dbReference type="ARBA" id="ARBA00023284"/>
    </source>
</evidence>
<keyword evidence="5" id="KW-0676">Redox-active center</keyword>
<dbReference type="PANTHER" id="PTHR42852">
    <property type="entry name" value="THIOL:DISULFIDE INTERCHANGE PROTEIN DSBE"/>
    <property type="match status" value="1"/>
</dbReference>
<dbReference type="InterPro" id="IPR013766">
    <property type="entry name" value="Thioredoxin_domain"/>
</dbReference>
<dbReference type="InterPro" id="IPR036249">
    <property type="entry name" value="Thioredoxin-like_sf"/>
</dbReference>
<evidence type="ECO:0000256" key="4">
    <source>
        <dbReference type="ARBA" id="ARBA00023157"/>
    </source>
</evidence>
<evidence type="ECO:0000256" key="2">
    <source>
        <dbReference type="ARBA" id="ARBA00007758"/>
    </source>
</evidence>
<reference evidence="7" key="1">
    <citation type="submission" date="2021-02" db="EMBL/GenBank/DDBJ databases">
        <title>Skermanella TT6 skin isolate.</title>
        <authorList>
            <person name="Lee K."/>
            <person name="Ganzorig M."/>
        </authorList>
    </citation>
    <scope>NUCLEOTIDE SEQUENCE</scope>
    <source>
        <strain evidence="7">TT6</strain>
    </source>
</reference>
<sequence>MRRLIYILPLVLFVVLAGYFAVGLTRDPAVVPSALIDKPVPEFALPPLLNDGRGLATSDLKGQVQLVNVFASWCVPCRVEHPVLMRLAREQGVTVKAINYKDKPEDAVRWLNQGGNPYAAIGADQDGRVSIDWGVYGVPETYVIDAEGRIRYKVVGPVMPDEVERTILPLIRELQG</sequence>
<dbReference type="InterPro" id="IPR013740">
    <property type="entry name" value="Redoxin"/>
</dbReference>
<gene>
    <name evidence="7" type="ORF">IGS68_25915</name>
</gene>
<keyword evidence="4" id="KW-1015">Disulfide bond</keyword>
<comment type="similarity">
    <text evidence="2">Belongs to the thioredoxin family. DsbE subfamily.</text>
</comment>
<dbReference type="CDD" id="cd03010">
    <property type="entry name" value="TlpA_like_DsbE"/>
    <property type="match status" value="1"/>
</dbReference>
<dbReference type="PROSITE" id="PS51352">
    <property type="entry name" value="THIOREDOXIN_2"/>
    <property type="match status" value="1"/>
</dbReference>
<dbReference type="Pfam" id="PF08534">
    <property type="entry name" value="Redoxin"/>
    <property type="match status" value="1"/>
</dbReference>
<dbReference type="Gene3D" id="3.40.30.10">
    <property type="entry name" value="Glutaredoxin"/>
    <property type="match status" value="1"/>
</dbReference>
<dbReference type="InterPro" id="IPR004799">
    <property type="entry name" value="Periplasmic_diS_OxRdtase_DsbE"/>
</dbReference>
<keyword evidence="3" id="KW-0201">Cytochrome c-type biogenesis</keyword>
<dbReference type="InterPro" id="IPR050553">
    <property type="entry name" value="Thioredoxin_ResA/DsbE_sf"/>
</dbReference>
<accession>A0ABX7B4W5</accession>
<proteinExistence type="inferred from homology"/>
<dbReference type="RefSeq" id="WP_201075541.1">
    <property type="nucleotide sequence ID" value="NZ_CP067420.1"/>
</dbReference>
<evidence type="ECO:0000259" key="6">
    <source>
        <dbReference type="PROSITE" id="PS51352"/>
    </source>
</evidence>
<evidence type="ECO:0000313" key="8">
    <source>
        <dbReference type="Proteomes" id="UP000595197"/>
    </source>
</evidence>
<dbReference type="InterPro" id="IPR017937">
    <property type="entry name" value="Thioredoxin_CS"/>
</dbReference>
<dbReference type="NCBIfam" id="TIGR00385">
    <property type="entry name" value="dsbE"/>
    <property type="match status" value="1"/>
</dbReference>
<dbReference type="EMBL" id="CP067420">
    <property type="protein sequence ID" value="QQP89376.1"/>
    <property type="molecule type" value="Genomic_DNA"/>
</dbReference>
<feature type="domain" description="Thioredoxin" evidence="6">
    <location>
        <begin position="34"/>
        <end position="172"/>
    </location>
</feature>
<evidence type="ECO:0000313" key="7">
    <source>
        <dbReference type="EMBL" id="QQP89376.1"/>
    </source>
</evidence>
<organism evidence="7 8">
    <name type="scientific">Skermanella cutis</name>
    <dbReference type="NCBI Taxonomy" id="2775420"/>
    <lineage>
        <taxon>Bacteria</taxon>
        <taxon>Pseudomonadati</taxon>
        <taxon>Pseudomonadota</taxon>
        <taxon>Alphaproteobacteria</taxon>
        <taxon>Rhodospirillales</taxon>
        <taxon>Azospirillaceae</taxon>
        <taxon>Skermanella</taxon>
    </lineage>
</organism>
<keyword evidence="8" id="KW-1185">Reference proteome</keyword>